<dbReference type="InterPro" id="IPR009075">
    <property type="entry name" value="AcylCo_DH/oxidase_C"/>
</dbReference>
<dbReference type="PANTHER" id="PTHR43884">
    <property type="entry name" value="ACYL-COA DEHYDROGENASE"/>
    <property type="match status" value="1"/>
</dbReference>
<dbReference type="InterPro" id="IPR006091">
    <property type="entry name" value="Acyl-CoA_Oxase/DH_mid-dom"/>
</dbReference>
<dbReference type="EC" id="1.3.8.13" evidence="9"/>
<dbReference type="Pfam" id="PF02770">
    <property type="entry name" value="Acyl-CoA_dh_M"/>
    <property type="match status" value="1"/>
</dbReference>
<keyword evidence="4 5" id="KW-0274">FAD</keyword>
<evidence type="ECO:0000313" key="10">
    <source>
        <dbReference type="Proteomes" id="UP001208689"/>
    </source>
</evidence>
<feature type="coiled-coil region" evidence="6">
    <location>
        <begin position="437"/>
        <end position="498"/>
    </location>
</feature>
<evidence type="ECO:0000313" key="9">
    <source>
        <dbReference type="EMBL" id="UYP46846.1"/>
    </source>
</evidence>
<dbReference type="PANTHER" id="PTHR43884:SF12">
    <property type="entry name" value="ISOVALERYL-COA DEHYDROGENASE, MITOCHONDRIAL-RELATED"/>
    <property type="match status" value="1"/>
</dbReference>
<proteinExistence type="inferred from homology"/>
<name>A0ABY6HW85_9ARCH</name>
<dbReference type="CDD" id="cd00567">
    <property type="entry name" value="ACAD"/>
    <property type="match status" value="1"/>
</dbReference>
<dbReference type="SUPFAM" id="SSF56645">
    <property type="entry name" value="Acyl-CoA dehydrogenase NM domain-like"/>
    <property type="match status" value="1"/>
</dbReference>
<comment type="similarity">
    <text evidence="2 5">Belongs to the acyl-CoA dehydrogenase family.</text>
</comment>
<dbReference type="Gene3D" id="1.20.140.10">
    <property type="entry name" value="Butyryl-CoA Dehydrogenase, subunit A, domain 3"/>
    <property type="match status" value="1"/>
</dbReference>
<accession>A0ABY6HW85</accession>
<dbReference type="Proteomes" id="UP001208689">
    <property type="component" value="Chromosome"/>
</dbReference>
<keyword evidence="3 5" id="KW-0285">Flavoprotein</keyword>
<organism evidence="9 10">
    <name type="scientific">Candidatus Lokiarchaeum ossiferum</name>
    <dbReference type="NCBI Taxonomy" id="2951803"/>
    <lineage>
        <taxon>Archaea</taxon>
        <taxon>Promethearchaeati</taxon>
        <taxon>Promethearchaeota</taxon>
        <taxon>Promethearchaeia</taxon>
        <taxon>Promethearchaeales</taxon>
        <taxon>Promethearchaeaceae</taxon>
        <taxon>Candidatus Lokiarchaeum</taxon>
    </lineage>
</organism>
<dbReference type="EMBL" id="CP104013">
    <property type="protein sequence ID" value="UYP46846.1"/>
    <property type="molecule type" value="Genomic_DNA"/>
</dbReference>
<keyword evidence="10" id="KW-1185">Reference proteome</keyword>
<dbReference type="InterPro" id="IPR036250">
    <property type="entry name" value="AcylCo_DH-like_C"/>
</dbReference>
<evidence type="ECO:0000256" key="2">
    <source>
        <dbReference type="ARBA" id="ARBA00009347"/>
    </source>
</evidence>
<feature type="domain" description="Acyl-CoA oxidase/dehydrogenase middle" evidence="8">
    <location>
        <begin position="151"/>
        <end position="245"/>
    </location>
</feature>
<protein>
    <submittedName>
        <fullName evidence="9">Crotonobetainyl-CoA reductase</fullName>
        <ecNumber evidence="9">1.3.8.13</ecNumber>
    </submittedName>
</protein>
<dbReference type="Gene3D" id="2.40.110.10">
    <property type="entry name" value="Butyryl-CoA Dehydrogenase, subunit A, domain 2"/>
    <property type="match status" value="1"/>
</dbReference>
<keyword evidence="5 9" id="KW-0560">Oxidoreductase</keyword>
<gene>
    <name evidence="9" type="ORF">NEF87_003131</name>
</gene>
<evidence type="ECO:0000259" key="8">
    <source>
        <dbReference type="Pfam" id="PF02770"/>
    </source>
</evidence>
<keyword evidence="6" id="KW-0175">Coiled coil</keyword>
<evidence type="ECO:0000256" key="5">
    <source>
        <dbReference type="RuleBase" id="RU362125"/>
    </source>
</evidence>
<dbReference type="Pfam" id="PF00441">
    <property type="entry name" value="Acyl-CoA_dh_1"/>
    <property type="match status" value="1"/>
</dbReference>
<evidence type="ECO:0000256" key="6">
    <source>
        <dbReference type="SAM" id="Coils"/>
    </source>
</evidence>
<feature type="domain" description="Acyl-CoA dehydrogenase/oxidase C-terminal" evidence="7">
    <location>
        <begin position="257"/>
        <end position="424"/>
    </location>
</feature>
<sequence>MKNMKLNDAIYGNLLEKNYEKGLSLGNRYSFINSNIFPLLNKEERDTFMGFQDVCKKLAPQVNIEDAYEILPKLGEHYMLQRMNTYEGIYGSCKTQMLLNLAVGGMAPEVDMSMSASSILVGNSLYHNPKRSDIQEKALHAIYRGTKIGGIGITEPEHGSDAVNMKTLASIADNGDVTYNGTKIYTTNGAVADYFSTYGVLDVSNPRRTMMLSLFKREDEGLSTERLHIPAAHGVGIAKVNYDNVTVPKDRMIAPPGEGYKRLFRGLTPERFTIISSSLGSLWHALATGTIYTQLRHQFNKPLFKYQGISHVLADIYAQLSAYTSFAMQIADFYDKRVGSKIHKGETPDPMDEATLAVSAAQGKYLATKMAHKATYEIVQVMGGRGAINEPGSNNIINRLENLSRLSEVLGGHRNIQLMIVEMGLKATTAMAIGSNIKKAKREQKKVNAKLNDLYIARAEKIITEESQYLPESDKLNLQNAINKLKNAAETKNDIEFRAYSSALPKLLSNAGKAIYKAKKN</sequence>
<evidence type="ECO:0000256" key="3">
    <source>
        <dbReference type="ARBA" id="ARBA00022630"/>
    </source>
</evidence>
<evidence type="ECO:0000256" key="1">
    <source>
        <dbReference type="ARBA" id="ARBA00001974"/>
    </source>
</evidence>
<evidence type="ECO:0000259" key="7">
    <source>
        <dbReference type="Pfam" id="PF00441"/>
    </source>
</evidence>
<dbReference type="SUPFAM" id="SSF47203">
    <property type="entry name" value="Acyl-CoA dehydrogenase C-terminal domain-like"/>
    <property type="match status" value="1"/>
</dbReference>
<reference evidence="9" key="1">
    <citation type="submission" date="2022-09" db="EMBL/GenBank/DDBJ databases">
        <title>Actin cytoskeleton and complex cell architecture in an #Asgard archaeon.</title>
        <authorList>
            <person name="Ponce Toledo R.I."/>
            <person name="Schleper C."/>
            <person name="Rodrigues Oliveira T."/>
            <person name="Wollweber F."/>
            <person name="Xu J."/>
            <person name="Rittmann S."/>
            <person name="Klingl A."/>
            <person name="Pilhofer M."/>
        </authorList>
    </citation>
    <scope>NUCLEOTIDE SEQUENCE</scope>
    <source>
        <strain evidence="9">B-35</strain>
    </source>
</reference>
<comment type="cofactor">
    <cofactor evidence="1 5">
        <name>FAD</name>
        <dbReference type="ChEBI" id="CHEBI:57692"/>
    </cofactor>
</comment>
<dbReference type="InterPro" id="IPR037069">
    <property type="entry name" value="AcylCoA_DH/ox_N_sf"/>
</dbReference>
<dbReference type="InterPro" id="IPR046373">
    <property type="entry name" value="Acyl-CoA_Oxase/DH_mid-dom_sf"/>
</dbReference>
<dbReference type="InterPro" id="IPR009100">
    <property type="entry name" value="AcylCoA_DH/oxidase_NM_dom_sf"/>
</dbReference>
<dbReference type="Gene3D" id="1.10.540.10">
    <property type="entry name" value="Acyl-CoA dehydrogenase/oxidase, N-terminal domain"/>
    <property type="match status" value="1"/>
</dbReference>
<evidence type="ECO:0000256" key="4">
    <source>
        <dbReference type="ARBA" id="ARBA00022827"/>
    </source>
</evidence>
<dbReference type="GO" id="GO:0016491">
    <property type="term" value="F:oxidoreductase activity"/>
    <property type="evidence" value="ECO:0007669"/>
    <property type="project" value="UniProtKB-KW"/>
</dbReference>